<name>A0ABP0H1H2_CLALP</name>
<sequence length="681" mass="75310">MDCNRFENNKDADGISTYLVASLNKANDNEEVTETLHKLNVMHEKSIKNADLLGEKKERMNNTGIVTSFQDRQTFQLDEGTSLLFHEAKDSYASEFVQPIQLSNGTTAYVYHSGVPTLNIDADDADDQGSDSNNNTIIISATLPTVAQETEIESQPMQSFKCDHANCKKKYSTAHHLKVHKRTHTGEKPFVCKWKNCTKVFTTSYALKSHVRVHTGEKPYPCPQSSCNKAFKTSGDLQKHIRTHTGVKPFKCPFEGCGKAFTTSNICKVHIRTHTGERPYKCPYPACVKSFSNITNYKNHVRIHTGEKPYVCLVDNCGKQFTEYSSLYKHQIVHSVVKPYSCDNCGKTFRQTSSLIIHKRRVHKDMSKSNGDNVQYEEATDHQHSSHTSMEEKEKQSSEVPSTSSENFSTVVVLPADTITPSCVVVNSQHSPQLIIPNDEDGAQRFQPLIVSQEGCTVPTTDCGENSTSTNNTTTLPKPNLDVQRPEKVEDGQLYIDGGTLCTSELEVSLLGNTAHNSTLWLNCSDPTNNPQVEKDNSDQYSYATLEIDGTNYLVQIVGDPNAPADGVNAAIVSEPISDPGTTNNFKDTSTSLTAVVKQRADKEEMRTCKVVLDENQLSGIATNVPSITQDSTSIFNTLPLYASTTSSTSNEDAALVPEKDDHHIILPTFHSTTCQKSGKI</sequence>
<protein>
    <recommendedName>
        <fullName evidence="8">C2H2-type domain-containing protein</fullName>
    </recommendedName>
</protein>
<evidence type="ECO:0000313" key="9">
    <source>
        <dbReference type="EMBL" id="CAK8697865.1"/>
    </source>
</evidence>
<proteinExistence type="predicted"/>
<dbReference type="InterPro" id="IPR013087">
    <property type="entry name" value="Znf_C2H2_type"/>
</dbReference>
<dbReference type="Gene3D" id="3.30.160.60">
    <property type="entry name" value="Classic Zinc Finger"/>
    <property type="match status" value="7"/>
</dbReference>
<keyword evidence="4" id="KW-0862">Zinc</keyword>
<keyword evidence="2" id="KW-0677">Repeat</keyword>
<dbReference type="SMART" id="SM00355">
    <property type="entry name" value="ZnF_C2H2"/>
    <property type="match status" value="7"/>
</dbReference>
<evidence type="ECO:0000256" key="2">
    <source>
        <dbReference type="ARBA" id="ARBA00022737"/>
    </source>
</evidence>
<evidence type="ECO:0000256" key="1">
    <source>
        <dbReference type="ARBA" id="ARBA00022723"/>
    </source>
</evidence>
<dbReference type="PROSITE" id="PS00028">
    <property type="entry name" value="ZINC_FINGER_C2H2_1"/>
    <property type="match status" value="7"/>
</dbReference>
<feature type="domain" description="C2H2-type" evidence="8">
    <location>
        <begin position="310"/>
        <end position="339"/>
    </location>
</feature>
<feature type="domain" description="C2H2-type" evidence="8">
    <location>
        <begin position="220"/>
        <end position="249"/>
    </location>
</feature>
<keyword evidence="10" id="KW-1185">Reference proteome</keyword>
<gene>
    <name evidence="9" type="ORF">CVLEPA_LOCUS31355</name>
</gene>
<dbReference type="InterPro" id="IPR036236">
    <property type="entry name" value="Znf_C2H2_sf"/>
</dbReference>
<feature type="region of interest" description="Disordered" evidence="7">
    <location>
        <begin position="461"/>
        <end position="482"/>
    </location>
</feature>
<dbReference type="Pfam" id="PF00096">
    <property type="entry name" value="zf-C2H2"/>
    <property type="match status" value="3"/>
</dbReference>
<feature type="domain" description="C2H2-type" evidence="8">
    <location>
        <begin position="250"/>
        <end position="279"/>
    </location>
</feature>
<feature type="compositionally biased region" description="Basic and acidic residues" evidence="7">
    <location>
        <begin position="379"/>
        <end position="397"/>
    </location>
</feature>
<keyword evidence="5" id="KW-0539">Nucleus</keyword>
<accession>A0ABP0H1H2</accession>
<feature type="domain" description="C2H2-type" evidence="8">
    <location>
        <begin position="160"/>
        <end position="189"/>
    </location>
</feature>
<evidence type="ECO:0000256" key="6">
    <source>
        <dbReference type="PROSITE-ProRule" id="PRU00042"/>
    </source>
</evidence>
<evidence type="ECO:0000256" key="3">
    <source>
        <dbReference type="ARBA" id="ARBA00022771"/>
    </source>
</evidence>
<feature type="domain" description="C2H2-type" evidence="8">
    <location>
        <begin position="190"/>
        <end position="219"/>
    </location>
</feature>
<dbReference type="PANTHER" id="PTHR14003:SF23">
    <property type="entry name" value="ZINC FINGER PROTEIN 143"/>
    <property type="match status" value="1"/>
</dbReference>
<dbReference type="Proteomes" id="UP001642483">
    <property type="component" value="Unassembled WGS sequence"/>
</dbReference>
<feature type="region of interest" description="Disordered" evidence="7">
    <location>
        <begin position="360"/>
        <end position="406"/>
    </location>
</feature>
<reference evidence="9 10" key="1">
    <citation type="submission" date="2024-02" db="EMBL/GenBank/DDBJ databases">
        <authorList>
            <person name="Daric V."/>
            <person name="Darras S."/>
        </authorList>
    </citation>
    <scope>NUCLEOTIDE SEQUENCE [LARGE SCALE GENOMIC DNA]</scope>
</reference>
<evidence type="ECO:0000256" key="7">
    <source>
        <dbReference type="SAM" id="MobiDB-lite"/>
    </source>
</evidence>
<evidence type="ECO:0000256" key="4">
    <source>
        <dbReference type="ARBA" id="ARBA00022833"/>
    </source>
</evidence>
<dbReference type="PROSITE" id="PS50157">
    <property type="entry name" value="ZINC_FINGER_C2H2_2"/>
    <property type="match status" value="7"/>
</dbReference>
<evidence type="ECO:0000259" key="8">
    <source>
        <dbReference type="PROSITE" id="PS50157"/>
    </source>
</evidence>
<keyword evidence="1" id="KW-0479">Metal-binding</keyword>
<comment type="caution">
    <text evidence="9">The sequence shown here is derived from an EMBL/GenBank/DDBJ whole genome shotgun (WGS) entry which is preliminary data.</text>
</comment>
<feature type="domain" description="C2H2-type" evidence="8">
    <location>
        <begin position="280"/>
        <end position="309"/>
    </location>
</feature>
<dbReference type="PANTHER" id="PTHR14003">
    <property type="entry name" value="TRANSCRIPTIONAL REPRESSOR PROTEIN YY"/>
    <property type="match status" value="1"/>
</dbReference>
<feature type="compositionally biased region" description="Low complexity" evidence="7">
    <location>
        <begin position="466"/>
        <end position="475"/>
    </location>
</feature>
<evidence type="ECO:0000256" key="5">
    <source>
        <dbReference type="ARBA" id="ARBA00023242"/>
    </source>
</evidence>
<dbReference type="SUPFAM" id="SSF57667">
    <property type="entry name" value="beta-beta-alpha zinc fingers"/>
    <property type="match status" value="4"/>
</dbReference>
<evidence type="ECO:0000313" key="10">
    <source>
        <dbReference type="Proteomes" id="UP001642483"/>
    </source>
</evidence>
<organism evidence="9 10">
    <name type="scientific">Clavelina lepadiformis</name>
    <name type="common">Light-bulb sea squirt</name>
    <name type="synonym">Ascidia lepadiformis</name>
    <dbReference type="NCBI Taxonomy" id="159417"/>
    <lineage>
        <taxon>Eukaryota</taxon>
        <taxon>Metazoa</taxon>
        <taxon>Chordata</taxon>
        <taxon>Tunicata</taxon>
        <taxon>Ascidiacea</taxon>
        <taxon>Aplousobranchia</taxon>
        <taxon>Clavelinidae</taxon>
        <taxon>Clavelina</taxon>
    </lineage>
</organism>
<dbReference type="EMBL" id="CAWYQH010000174">
    <property type="protein sequence ID" value="CAK8697865.1"/>
    <property type="molecule type" value="Genomic_DNA"/>
</dbReference>
<keyword evidence="3 6" id="KW-0863">Zinc-finger</keyword>
<feature type="domain" description="C2H2-type" evidence="8">
    <location>
        <begin position="340"/>
        <end position="368"/>
    </location>
</feature>